<keyword evidence="5" id="KW-1185">Reference proteome</keyword>
<reference evidence="4" key="1">
    <citation type="submission" date="2018-11" db="EMBL/GenBank/DDBJ databases">
        <authorList>
            <person name="Alioto T."/>
            <person name="Alioto T."/>
        </authorList>
    </citation>
    <scope>NUCLEOTIDE SEQUENCE</scope>
</reference>
<proteinExistence type="inferred from homology"/>
<accession>A0A8B6ET54</accession>
<dbReference type="PANTHER" id="PTHR13456">
    <property type="entry name" value="UPF0729 PROTEIN C18ORF32"/>
    <property type="match status" value="1"/>
</dbReference>
<keyword evidence="3" id="KW-0732">Signal</keyword>
<dbReference type="Pfam" id="PF14975">
    <property type="entry name" value="DUF4512"/>
    <property type="match status" value="1"/>
</dbReference>
<feature type="chain" id="PRO_5033063557" evidence="3">
    <location>
        <begin position="23"/>
        <end position="82"/>
    </location>
</feature>
<dbReference type="PANTHER" id="PTHR13456:SF0">
    <property type="entry name" value="UPF0729 PROTEIN C18ORF32"/>
    <property type="match status" value="1"/>
</dbReference>
<feature type="region of interest" description="Disordered" evidence="2">
    <location>
        <begin position="36"/>
        <end position="82"/>
    </location>
</feature>
<feature type="compositionally biased region" description="Basic and acidic residues" evidence="2">
    <location>
        <begin position="41"/>
        <end position="57"/>
    </location>
</feature>
<evidence type="ECO:0000256" key="2">
    <source>
        <dbReference type="SAM" id="MobiDB-lite"/>
    </source>
</evidence>
<comment type="caution">
    <text evidence="4">The sequence shown here is derived from an EMBL/GenBank/DDBJ whole genome shotgun (WGS) entry which is preliminary data.</text>
</comment>
<evidence type="ECO:0000256" key="3">
    <source>
        <dbReference type="SAM" id="SignalP"/>
    </source>
</evidence>
<evidence type="ECO:0000256" key="1">
    <source>
        <dbReference type="ARBA" id="ARBA00007959"/>
    </source>
</evidence>
<feature type="compositionally biased region" description="Polar residues" evidence="2">
    <location>
        <begin position="61"/>
        <end position="70"/>
    </location>
</feature>
<name>A0A8B6ET54_MYTGA</name>
<dbReference type="InterPro" id="IPR026776">
    <property type="entry name" value="UPF0729_C18orf32-like"/>
</dbReference>
<comment type="similarity">
    <text evidence="1">Belongs to the UPF0729 family.</text>
</comment>
<dbReference type="Proteomes" id="UP000596742">
    <property type="component" value="Unassembled WGS sequence"/>
</dbReference>
<evidence type="ECO:0000313" key="5">
    <source>
        <dbReference type="Proteomes" id="UP000596742"/>
    </source>
</evidence>
<dbReference type="OrthoDB" id="10062823at2759"/>
<dbReference type="AlphaFoldDB" id="A0A8B6ET54"/>
<evidence type="ECO:0000313" key="4">
    <source>
        <dbReference type="EMBL" id="VDI39544.1"/>
    </source>
</evidence>
<protein>
    <submittedName>
        <fullName evidence="4">Uncharacterized protein</fullName>
    </submittedName>
</protein>
<organism evidence="4 5">
    <name type="scientific">Mytilus galloprovincialis</name>
    <name type="common">Mediterranean mussel</name>
    <dbReference type="NCBI Taxonomy" id="29158"/>
    <lineage>
        <taxon>Eukaryota</taxon>
        <taxon>Metazoa</taxon>
        <taxon>Spiralia</taxon>
        <taxon>Lophotrochozoa</taxon>
        <taxon>Mollusca</taxon>
        <taxon>Bivalvia</taxon>
        <taxon>Autobranchia</taxon>
        <taxon>Pteriomorphia</taxon>
        <taxon>Mytilida</taxon>
        <taxon>Mytiloidea</taxon>
        <taxon>Mytilidae</taxon>
        <taxon>Mytilinae</taxon>
        <taxon>Mytilus</taxon>
    </lineage>
</organism>
<gene>
    <name evidence="4" type="ORF">MGAL_10B013729</name>
</gene>
<dbReference type="EMBL" id="UYJE01005695">
    <property type="protein sequence ID" value="VDI39544.1"/>
    <property type="molecule type" value="Genomic_DNA"/>
</dbReference>
<sequence length="82" mass="9323">MVCVPCIVIPFLLWFFHRYLRPLMEKFCPSMLKYLPGNSKNEGEESKMKCPMKKTDETQIDENSTSSKSEVTAGDGGTKKTN</sequence>
<feature type="signal peptide" evidence="3">
    <location>
        <begin position="1"/>
        <end position="22"/>
    </location>
</feature>